<dbReference type="OrthoDB" id="5989345at2759"/>
<feature type="region of interest" description="Disordered" evidence="3">
    <location>
        <begin position="880"/>
        <end position="978"/>
    </location>
</feature>
<dbReference type="PROSITE" id="PS50096">
    <property type="entry name" value="IQ"/>
    <property type="match status" value="2"/>
</dbReference>
<feature type="compositionally biased region" description="Polar residues" evidence="3">
    <location>
        <begin position="847"/>
        <end position="858"/>
    </location>
</feature>
<name>A0A9W9ZE20_9CNID</name>
<feature type="compositionally biased region" description="Polar residues" evidence="3">
    <location>
        <begin position="550"/>
        <end position="561"/>
    </location>
</feature>
<feature type="compositionally biased region" description="Acidic residues" evidence="3">
    <location>
        <begin position="743"/>
        <end position="754"/>
    </location>
</feature>
<dbReference type="Pfam" id="PF00612">
    <property type="entry name" value="IQ"/>
    <property type="match status" value="2"/>
</dbReference>
<dbReference type="Gene3D" id="3.80.10.10">
    <property type="entry name" value="Ribonuclease Inhibitor"/>
    <property type="match status" value="2"/>
</dbReference>
<dbReference type="AlphaFoldDB" id="A0A9W9ZE20"/>
<protein>
    <recommendedName>
        <fullName evidence="6">Centrosomal protein of 97 kDa</fullName>
    </recommendedName>
</protein>
<dbReference type="SUPFAM" id="SSF52058">
    <property type="entry name" value="L domain-like"/>
    <property type="match status" value="1"/>
</dbReference>
<evidence type="ECO:0000256" key="3">
    <source>
        <dbReference type="SAM" id="MobiDB-lite"/>
    </source>
</evidence>
<reference evidence="4" key="1">
    <citation type="submission" date="2023-01" db="EMBL/GenBank/DDBJ databases">
        <title>Genome assembly of the deep-sea coral Lophelia pertusa.</title>
        <authorList>
            <person name="Herrera S."/>
            <person name="Cordes E."/>
        </authorList>
    </citation>
    <scope>NUCLEOTIDE SEQUENCE</scope>
    <source>
        <strain evidence="4">USNM1676648</strain>
        <tissue evidence="4">Polyp</tissue>
    </source>
</reference>
<dbReference type="PANTHER" id="PTHR45973">
    <property type="entry name" value="PROTEIN PHOSPHATASE 1 REGULATORY SUBUNIT SDS22-RELATED"/>
    <property type="match status" value="1"/>
</dbReference>
<dbReference type="InterPro" id="IPR050576">
    <property type="entry name" value="Cilia_flagella_integrity"/>
</dbReference>
<evidence type="ECO:0008006" key="6">
    <source>
        <dbReference type="Google" id="ProtNLM"/>
    </source>
</evidence>
<feature type="compositionally biased region" description="Basic and acidic residues" evidence="3">
    <location>
        <begin position="758"/>
        <end position="781"/>
    </location>
</feature>
<feature type="region of interest" description="Disordered" evidence="3">
    <location>
        <begin position="737"/>
        <end position="861"/>
    </location>
</feature>
<evidence type="ECO:0000256" key="1">
    <source>
        <dbReference type="ARBA" id="ARBA00022614"/>
    </source>
</evidence>
<evidence type="ECO:0000313" key="4">
    <source>
        <dbReference type="EMBL" id="KAJ7379867.1"/>
    </source>
</evidence>
<dbReference type="InterPro" id="IPR000048">
    <property type="entry name" value="IQ_motif_EF-hand-BS"/>
</dbReference>
<feature type="compositionally biased region" description="Basic and acidic residues" evidence="3">
    <location>
        <begin position="481"/>
        <end position="497"/>
    </location>
</feature>
<dbReference type="CDD" id="cd23766">
    <property type="entry name" value="IQCG"/>
    <property type="match status" value="1"/>
</dbReference>
<feature type="region of interest" description="Disordered" evidence="3">
    <location>
        <begin position="629"/>
        <end position="662"/>
    </location>
</feature>
<sequence>MLLNQTENHSSQQRDAEYSGVVNLSSRHLKRIECLPKGISPSTLLLSNNEISKVENLQYFVHLQQLSLAGNHIVDIKGISAALSLRVLDLSDNSIVAIEGVGSLRNLEWLNISGNSIEQIENLDRNSNLTHLDLSDNSIAVLSGLRTLKKLKTLLLHGNLISSLEVIKDQLSNMVCTLSLADNEISDLNEVSYLSSLINLEQLSLLNNPCVLASGSWRLEVNYRPYLVYCCGNLMNLDGHLVNNQERMLARLLDQAFSRVGHPSQGQHVELVSILHHICSEPTDIAQVSQADAGDDHDCNKLLESESFYIPVPSSDVEQTESAHVRGYLVRKKFDFCQYRRRKYAAACIQAVWKGYRARTRDIKVVNIRNELRVRRLISLINNLYAALEREHEDAVKSREQLKTAIKYLWNQITEQKRLNQIQLHKEQVKAAIKIQSWWRGCMAKKTFPQKRVNRDQVTILFALCRKLQMQLDVVTSQMKEITKGEKRSKESQHDEQTDSEGQDNFYDTVGQLDLSQDNIAPLPEGEVYHTDTHTCSSTLRQLDAKSGAQDKTTGENNMSVSGKIVPLDSKVNKMVQSSADQMDHKVYEMASSNPRQMDLGLNKVTSSIDLEEDDLALSAVTEKEEECSSYLSHTGHSDKGEEESPVCPKEHVTSQLPHSTQDYVELQREIRVLPLAGQEEPRDQTEARASDVQMDQLIENIAPHASVVESQLPDEAPNWEAAEEDTLHVSIPEIVVSSPVPTDDESSDGESAVEGDTNEKQREVESSNMERRDIADDQSHADSSWKFPSSHQEADAIPDQTKPDNTCLRQEGDISDSNLLPLGSTADYLASTEASSETNGEEAIDAQSSRAASQGSVPNLGERASSLLSQLRSEIASMKTARLASASPIVASDSDGNATEIENANGITSQERDTSQPASQERDTSQPTSQERDTSQPASKQRDTSQPASQQRDTYLPASQQRDTSQTASQQRDTGPVSAVTYRLPLFEDVDSTCTSFSLDDILSEPAIEEAANSDSDTDYIHKSADV</sequence>
<accession>A0A9W9ZE20</accession>
<feature type="compositionally biased region" description="Basic and acidic residues" evidence="3">
    <location>
        <begin position="911"/>
        <end position="935"/>
    </location>
</feature>
<dbReference type="PANTHER" id="PTHR45973:SF2">
    <property type="entry name" value="CENTROSOMAL PROTEIN OF 97 KDA"/>
    <property type="match status" value="1"/>
</dbReference>
<dbReference type="InterPro" id="IPR027417">
    <property type="entry name" value="P-loop_NTPase"/>
</dbReference>
<comment type="caution">
    <text evidence="4">The sequence shown here is derived from an EMBL/GenBank/DDBJ whole genome shotgun (WGS) entry which is preliminary data.</text>
</comment>
<dbReference type="Proteomes" id="UP001163046">
    <property type="component" value="Unassembled WGS sequence"/>
</dbReference>
<keyword evidence="2" id="KW-0677">Repeat</keyword>
<dbReference type="InterPro" id="IPR001611">
    <property type="entry name" value="Leu-rich_rpt"/>
</dbReference>
<dbReference type="Pfam" id="PF14580">
    <property type="entry name" value="LRR_9"/>
    <property type="match status" value="1"/>
</dbReference>
<gene>
    <name evidence="4" type="ORF">OS493_012621</name>
</gene>
<feature type="region of interest" description="Disordered" evidence="3">
    <location>
        <begin position="481"/>
        <end position="507"/>
    </location>
</feature>
<evidence type="ECO:0000313" key="5">
    <source>
        <dbReference type="Proteomes" id="UP001163046"/>
    </source>
</evidence>
<dbReference type="SMART" id="SM00015">
    <property type="entry name" value="IQ"/>
    <property type="match status" value="3"/>
</dbReference>
<dbReference type="Gene3D" id="1.20.5.190">
    <property type="match status" value="1"/>
</dbReference>
<keyword evidence="5" id="KW-1185">Reference proteome</keyword>
<feature type="region of interest" description="Disordered" evidence="3">
    <location>
        <begin position="1009"/>
        <end position="1028"/>
    </location>
</feature>
<proteinExistence type="predicted"/>
<feature type="compositionally biased region" description="Polar residues" evidence="3">
    <location>
        <begin position="895"/>
        <end position="910"/>
    </location>
</feature>
<dbReference type="CDD" id="cd23767">
    <property type="entry name" value="IQCD"/>
    <property type="match status" value="1"/>
</dbReference>
<evidence type="ECO:0000256" key="2">
    <source>
        <dbReference type="ARBA" id="ARBA00022737"/>
    </source>
</evidence>
<dbReference type="SMART" id="SM00365">
    <property type="entry name" value="LRR_SD22"/>
    <property type="match status" value="5"/>
</dbReference>
<dbReference type="PROSITE" id="PS51450">
    <property type="entry name" value="LRR"/>
    <property type="match status" value="5"/>
</dbReference>
<dbReference type="InterPro" id="IPR032675">
    <property type="entry name" value="LRR_dom_sf"/>
</dbReference>
<dbReference type="EMBL" id="MU826355">
    <property type="protein sequence ID" value="KAJ7379867.1"/>
    <property type="molecule type" value="Genomic_DNA"/>
</dbReference>
<keyword evidence="1" id="KW-0433">Leucine-rich repeat</keyword>
<dbReference type="SUPFAM" id="SSF52540">
    <property type="entry name" value="P-loop containing nucleoside triphosphate hydrolases"/>
    <property type="match status" value="1"/>
</dbReference>
<feature type="compositionally biased region" description="Polar residues" evidence="3">
    <location>
        <begin position="936"/>
        <end position="974"/>
    </location>
</feature>
<organism evidence="4 5">
    <name type="scientific">Desmophyllum pertusum</name>
    <dbReference type="NCBI Taxonomy" id="174260"/>
    <lineage>
        <taxon>Eukaryota</taxon>
        <taxon>Metazoa</taxon>
        <taxon>Cnidaria</taxon>
        <taxon>Anthozoa</taxon>
        <taxon>Hexacorallia</taxon>
        <taxon>Scleractinia</taxon>
        <taxon>Caryophylliina</taxon>
        <taxon>Caryophylliidae</taxon>
        <taxon>Desmophyllum</taxon>
    </lineage>
</organism>
<feature type="region of interest" description="Disordered" evidence="3">
    <location>
        <begin position="543"/>
        <end position="562"/>
    </location>
</feature>